<dbReference type="InterPro" id="IPR016084">
    <property type="entry name" value="Haem_Oase-like_multi-hlx"/>
</dbReference>
<dbReference type="InterPro" id="IPR016053">
    <property type="entry name" value="Haem_Oase-like"/>
</dbReference>
<sequence>MAALRETTAEAHQALERTVDLPRRLESATSYRRFLEAFLGFYEPVEDRLRSIRELEAVGIAPERLQKSKLLKSDLTRLGTSGQSLAQLPRCQDLPSLQGVPAALGTLYVLEGATLGGQLVRREVERRLADFPECGHSFFSSYGPRVGAMWKAFGDCVSAYVANDPGSDGLIVDSAVGTFQSMQRWLEHALKS</sequence>
<name>A0A517SMQ1_9PLAN</name>
<proteinExistence type="predicted"/>
<organism evidence="1 2">
    <name type="scientific">Caulifigura coniformis</name>
    <dbReference type="NCBI Taxonomy" id="2527983"/>
    <lineage>
        <taxon>Bacteria</taxon>
        <taxon>Pseudomonadati</taxon>
        <taxon>Planctomycetota</taxon>
        <taxon>Planctomycetia</taxon>
        <taxon>Planctomycetales</taxon>
        <taxon>Planctomycetaceae</taxon>
        <taxon>Caulifigura</taxon>
    </lineage>
</organism>
<dbReference type="SUPFAM" id="SSF48613">
    <property type="entry name" value="Heme oxygenase-like"/>
    <property type="match status" value="1"/>
</dbReference>
<dbReference type="GO" id="GO:0004392">
    <property type="term" value="F:heme oxygenase (decyclizing) activity"/>
    <property type="evidence" value="ECO:0007669"/>
    <property type="project" value="InterPro"/>
</dbReference>
<dbReference type="EMBL" id="CP036271">
    <property type="protein sequence ID" value="QDT57401.1"/>
    <property type="molecule type" value="Genomic_DNA"/>
</dbReference>
<dbReference type="Pfam" id="PF01126">
    <property type="entry name" value="Heme_oxygenase"/>
    <property type="match status" value="1"/>
</dbReference>
<dbReference type="InParanoid" id="A0A517SMQ1"/>
<dbReference type="AlphaFoldDB" id="A0A517SMQ1"/>
<reference evidence="1 2" key="1">
    <citation type="submission" date="2019-02" db="EMBL/GenBank/DDBJ databases">
        <title>Deep-cultivation of Planctomycetes and their phenomic and genomic characterization uncovers novel biology.</title>
        <authorList>
            <person name="Wiegand S."/>
            <person name="Jogler M."/>
            <person name="Boedeker C."/>
            <person name="Pinto D."/>
            <person name="Vollmers J."/>
            <person name="Rivas-Marin E."/>
            <person name="Kohn T."/>
            <person name="Peeters S.H."/>
            <person name="Heuer A."/>
            <person name="Rast P."/>
            <person name="Oberbeckmann S."/>
            <person name="Bunk B."/>
            <person name="Jeske O."/>
            <person name="Meyerdierks A."/>
            <person name="Storesund J.E."/>
            <person name="Kallscheuer N."/>
            <person name="Luecker S."/>
            <person name="Lage O.M."/>
            <person name="Pohl T."/>
            <person name="Merkel B.J."/>
            <person name="Hornburger P."/>
            <person name="Mueller R.-W."/>
            <person name="Bruemmer F."/>
            <person name="Labrenz M."/>
            <person name="Spormann A.M."/>
            <person name="Op den Camp H."/>
            <person name="Overmann J."/>
            <person name="Amann R."/>
            <person name="Jetten M.S.M."/>
            <person name="Mascher T."/>
            <person name="Medema M.H."/>
            <person name="Devos D.P."/>
            <person name="Kaster A.-K."/>
            <person name="Ovreas L."/>
            <person name="Rohde M."/>
            <person name="Galperin M.Y."/>
            <person name="Jogler C."/>
        </authorList>
    </citation>
    <scope>NUCLEOTIDE SEQUENCE [LARGE SCALE GENOMIC DNA]</scope>
    <source>
        <strain evidence="1 2">Pan44</strain>
    </source>
</reference>
<evidence type="ECO:0000313" key="1">
    <source>
        <dbReference type="EMBL" id="QDT57401.1"/>
    </source>
</evidence>
<dbReference type="GO" id="GO:0006788">
    <property type="term" value="P:heme oxidation"/>
    <property type="evidence" value="ECO:0007669"/>
    <property type="project" value="InterPro"/>
</dbReference>
<dbReference type="CDD" id="cd19166">
    <property type="entry name" value="HemeO-bac"/>
    <property type="match status" value="1"/>
</dbReference>
<keyword evidence="2" id="KW-1185">Reference proteome</keyword>
<protein>
    <submittedName>
        <fullName evidence="1">Heme oxygenase</fullName>
    </submittedName>
</protein>
<evidence type="ECO:0000313" key="2">
    <source>
        <dbReference type="Proteomes" id="UP000315700"/>
    </source>
</evidence>
<gene>
    <name evidence="1" type="ORF">Pan44_54700</name>
</gene>
<dbReference type="KEGG" id="ccos:Pan44_54700"/>
<dbReference type="Gene3D" id="1.20.910.10">
    <property type="entry name" value="Heme oxygenase-like"/>
    <property type="match status" value="1"/>
</dbReference>
<dbReference type="Proteomes" id="UP000315700">
    <property type="component" value="Chromosome"/>
</dbReference>
<accession>A0A517SMQ1</accession>